<organism evidence="1 2">
    <name type="scientific">Microbacter margulisiae</name>
    <dbReference type="NCBI Taxonomy" id="1350067"/>
    <lineage>
        <taxon>Bacteria</taxon>
        <taxon>Pseudomonadati</taxon>
        <taxon>Bacteroidota</taxon>
        <taxon>Bacteroidia</taxon>
        <taxon>Bacteroidales</taxon>
        <taxon>Porphyromonadaceae</taxon>
        <taxon>Microbacter</taxon>
    </lineage>
</organism>
<evidence type="ECO:0000313" key="2">
    <source>
        <dbReference type="Proteomes" id="UP000544222"/>
    </source>
</evidence>
<dbReference type="EMBL" id="JACHYB010000002">
    <property type="protein sequence ID" value="MBB3187863.1"/>
    <property type="molecule type" value="Genomic_DNA"/>
</dbReference>
<reference evidence="1 2" key="1">
    <citation type="submission" date="2020-08" db="EMBL/GenBank/DDBJ databases">
        <title>Genomic Encyclopedia of Type Strains, Phase IV (KMG-IV): sequencing the most valuable type-strain genomes for metagenomic binning, comparative biology and taxonomic classification.</title>
        <authorList>
            <person name="Goeker M."/>
        </authorList>
    </citation>
    <scope>NUCLEOTIDE SEQUENCE [LARGE SCALE GENOMIC DNA]</scope>
    <source>
        <strain evidence="1 2">DSM 27471</strain>
    </source>
</reference>
<evidence type="ECO:0000313" key="1">
    <source>
        <dbReference type="EMBL" id="MBB3187863.1"/>
    </source>
</evidence>
<sequence length="146" mass="17086">MKTFIFIFLCTLLIISCKTYSQNHKEEIIDPILSASTFRFEYNSNVILPDSLGGHAYKGFALLNGIINDSLKLDNIQITRLFLFTLNKDTIFNYYGWQNKLPHTYPPKIKDYLPFFEDCIKSVKIIKTDKNVDKRRYTATIVLQFK</sequence>
<dbReference type="Proteomes" id="UP000544222">
    <property type="component" value="Unassembled WGS sequence"/>
</dbReference>
<comment type="caution">
    <text evidence="1">The sequence shown here is derived from an EMBL/GenBank/DDBJ whole genome shotgun (WGS) entry which is preliminary data.</text>
</comment>
<protein>
    <submittedName>
        <fullName evidence="1">Uncharacterized protein</fullName>
    </submittedName>
</protein>
<dbReference type="RefSeq" id="WP_183413678.1">
    <property type="nucleotide sequence ID" value="NZ_JACHYB010000002.1"/>
</dbReference>
<dbReference type="PROSITE" id="PS51257">
    <property type="entry name" value="PROKAR_LIPOPROTEIN"/>
    <property type="match status" value="1"/>
</dbReference>
<dbReference type="AlphaFoldDB" id="A0A7W5H1Q8"/>
<proteinExistence type="predicted"/>
<keyword evidence="2" id="KW-1185">Reference proteome</keyword>
<name>A0A7W5H1Q8_9PORP</name>
<gene>
    <name evidence="1" type="ORF">FHX64_002061</name>
</gene>
<accession>A0A7W5H1Q8</accession>